<evidence type="ECO:0000256" key="6">
    <source>
        <dbReference type="SAM" id="Phobius"/>
    </source>
</evidence>
<feature type="transmembrane region" description="Helical" evidence="6">
    <location>
        <begin position="291"/>
        <end position="313"/>
    </location>
</feature>
<reference evidence="9" key="1">
    <citation type="submission" date="2019-09" db="EMBL/GenBank/DDBJ databases">
        <title>Draft genome sequence assemblies of isolates from the urinary tract.</title>
        <authorList>
            <person name="Mores C.R."/>
            <person name="Putonti C."/>
            <person name="Wolfe A.J."/>
        </authorList>
    </citation>
    <scope>NUCLEOTIDE SEQUENCE [LARGE SCALE GENOMIC DNA]</scope>
    <source>
        <strain evidence="9">UMB8614</strain>
    </source>
</reference>
<feature type="transmembrane region" description="Helical" evidence="6">
    <location>
        <begin position="140"/>
        <end position="160"/>
    </location>
</feature>
<dbReference type="Gene3D" id="1.20.1250.20">
    <property type="entry name" value="MFS general substrate transporter like domains"/>
    <property type="match status" value="2"/>
</dbReference>
<keyword evidence="9" id="KW-1185">Reference proteome</keyword>
<dbReference type="Proteomes" id="UP000326476">
    <property type="component" value="Unassembled WGS sequence"/>
</dbReference>
<feature type="transmembrane region" description="Helical" evidence="6">
    <location>
        <begin position="325"/>
        <end position="345"/>
    </location>
</feature>
<evidence type="ECO:0000256" key="4">
    <source>
        <dbReference type="ARBA" id="ARBA00022989"/>
    </source>
</evidence>
<feature type="transmembrane region" description="Helical" evidence="6">
    <location>
        <begin position="258"/>
        <end position="279"/>
    </location>
</feature>
<sequence length="413" mass="44474">MIERGDGMKGKYLILTIIMAFTVAGSVGLNINSVGVFLGPVSKDLNVMTGTFAIHATLISFGTAFAAFAVPGVLKRFSFKKVLIVSTLVTALSTMAMGFSNAMWQFYILAFTRGVFAAFYGIVPLQLLINNWYKAKHGTVSSVVFAFSGVAGAIFAPMLTQLIQSIGWRQTYLVQALLFVLLALPAIIYPFAFDPRDENKLPYGYQEEAADADETGDDSGEEAFSYTQPTFLLLIVASLLITALTGLAQHFPAIGEEYGYLPTMAALMVSAGMLGNIIFKIIIGFISDAKGAMVSVYTMLGTMVLGLFVIMTFRVAEVSLLGSFLYGAVYSISAVGLALVTKHIFSLKLFDKVYPSVNFIANAGAAVAVSMYGYLYDFSGSYRLAIILSIILAVVSILCLFLADRLKSGQNKA</sequence>
<dbReference type="GO" id="GO:0005886">
    <property type="term" value="C:plasma membrane"/>
    <property type="evidence" value="ECO:0007669"/>
    <property type="project" value="UniProtKB-SubCell"/>
</dbReference>
<feature type="transmembrane region" description="Helical" evidence="6">
    <location>
        <begin position="12"/>
        <end position="32"/>
    </location>
</feature>
<evidence type="ECO:0000313" key="8">
    <source>
        <dbReference type="EMBL" id="KAA9242673.1"/>
    </source>
</evidence>
<dbReference type="GO" id="GO:0022857">
    <property type="term" value="F:transmembrane transporter activity"/>
    <property type="evidence" value="ECO:0007669"/>
    <property type="project" value="InterPro"/>
</dbReference>
<feature type="transmembrane region" description="Helical" evidence="6">
    <location>
        <begin position="82"/>
        <end position="100"/>
    </location>
</feature>
<keyword evidence="3 6" id="KW-0812">Transmembrane</keyword>
<protein>
    <submittedName>
        <fullName evidence="8">MFS transporter</fullName>
    </submittedName>
</protein>
<evidence type="ECO:0000256" key="5">
    <source>
        <dbReference type="ARBA" id="ARBA00023136"/>
    </source>
</evidence>
<dbReference type="InterPro" id="IPR020846">
    <property type="entry name" value="MFS_dom"/>
</dbReference>
<dbReference type="SUPFAM" id="SSF103473">
    <property type="entry name" value="MFS general substrate transporter"/>
    <property type="match status" value="1"/>
</dbReference>
<proteinExistence type="predicted"/>
<comment type="caution">
    <text evidence="8">The sequence shown here is derived from an EMBL/GenBank/DDBJ whole genome shotgun (WGS) entry which is preliminary data.</text>
</comment>
<dbReference type="EMBL" id="VYVN01000001">
    <property type="protein sequence ID" value="KAA9242673.1"/>
    <property type="molecule type" value="Genomic_DNA"/>
</dbReference>
<feature type="transmembrane region" description="Helical" evidence="6">
    <location>
        <begin position="357"/>
        <end position="376"/>
    </location>
</feature>
<keyword evidence="4 6" id="KW-1133">Transmembrane helix</keyword>
<comment type="subcellular location">
    <subcellularLocation>
        <location evidence="1">Cell membrane</location>
        <topology evidence="1">Multi-pass membrane protein</topology>
    </subcellularLocation>
</comment>
<evidence type="ECO:0000256" key="3">
    <source>
        <dbReference type="ARBA" id="ARBA00022692"/>
    </source>
</evidence>
<dbReference type="InterPro" id="IPR036259">
    <property type="entry name" value="MFS_trans_sf"/>
</dbReference>
<evidence type="ECO:0000256" key="1">
    <source>
        <dbReference type="ARBA" id="ARBA00004651"/>
    </source>
</evidence>
<organism evidence="8 9">
    <name type="scientific">Aerococcus tenax</name>
    <dbReference type="NCBI Taxonomy" id="3078812"/>
    <lineage>
        <taxon>Bacteria</taxon>
        <taxon>Bacillati</taxon>
        <taxon>Bacillota</taxon>
        <taxon>Bacilli</taxon>
        <taxon>Lactobacillales</taxon>
        <taxon>Aerococcaceae</taxon>
        <taxon>Aerococcus</taxon>
    </lineage>
</organism>
<evidence type="ECO:0000259" key="7">
    <source>
        <dbReference type="PROSITE" id="PS50850"/>
    </source>
</evidence>
<accession>A0A5N1BZA2</accession>
<evidence type="ECO:0000256" key="2">
    <source>
        <dbReference type="ARBA" id="ARBA00022448"/>
    </source>
</evidence>
<dbReference type="PANTHER" id="PTHR11360">
    <property type="entry name" value="MONOCARBOXYLATE TRANSPORTER"/>
    <property type="match status" value="1"/>
</dbReference>
<evidence type="ECO:0000313" key="9">
    <source>
        <dbReference type="Proteomes" id="UP000326476"/>
    </source>
</evidence>
<feature type="transmembrane region" description="Helical" evidence="6">
    <location>
        <begin position="52"/>
        <end position="70"/>
    </location>
</feature>
<feature type="transmembrane region" description="Helical" evidence="6">
    <location>
        <begin position="382"/>
        <end position="403"/>
    </location>
</feature>
<gene>
    <name evidence="8" type="ORF">F6I34_00475</name>
</gene>
<keyword evidence="5 6" id="KW-0472">Membrane</keyword>
<feature type="transmembrane region" description="Helical" evidence="6">
    <location>
        <begin position="172"/>
        <end position="192"/>
    </location>
</feature>
<feature type="transmembrane region" description="Helical" evidence="6">
    <location>
        <begin position="231"/>
        <end position="252"/>
    </location>
</feature>
<dbReference type="Pfam" id="PF07690">
    <property type="entry name" value="MFS_1"/>
    <property type="match status" value="1"/>
</dbReference>
<name>A0A5N1BZA2_9LACT</name>
<dbReference type="AlphaFoldDB" id="A0A5N1BZA2"/>
<dbReference type="PROSITE" id="PS50850">
    <property type="entry name" value="MFS"/>
    <property type="match status" value="1"/>
</dbReference>
<feature type="transmembrane region" description="Helical" evidence="6">
    <location>
        <begin position="106"/>
        <end position="128"/>
    </location>
</feature>
<dbReference type="InterPro" id="IPR011701">
    <property type="entry name" value="MFS"/>
</dbReference>
<feature type="domain" description="Major facilitator superfamily (MFS) profile" evidence="7">
    <location>
        <begin position="16"/>
        <end position="407"/>
    </location>
</feature>
<dbReference type="PANTHER" id="PTHR11360:SF290">
    <property type="entry name" value="MONOCARBOXYLATE MFS PERMEASE"/>
    <property type="match status" value="1"/>
</dbReference>
<keyword evidence="2" id="KW-0813">Transport</keyword>
<dbReference type="InterPro" id="IPR050327">
    <property type="entry name" value="Proton-linked_MCT"/>
</dbReference>